<sequence>MFDRVAIREAASAGLSVAEIAQSVGATSATVRRALDPAAPVTYQRARLVDGDIGAQIRQVIARNPRMKAPGIAYQVGWRGSMRTLRHVIQQIKRQDMEVCTDGQPPASSSSR</sequence>
<dbReference type="InterPro" id="IPR009057">
    <property type="entry name" value="Homeodomain-like_sf"/>
</dbReference>
<proteinExistence type="predicted"/>
<evidence type="ECO:0000313" key="1">
    <source>
        <dbReference type="EMBL" id="SPT53788.1"/>
    </source>
</evidence>
<evidence type="ECO:0000313" key="2">
    <source>
        <dbReference type="Proteomes" id="UP000250006"/>
    </source>
</evidence>
<protein>
    <submittedName>
        <fullName evidence="1">Transposase and inactivated derivatives</fullName>
    </submittedName>
</protein>
<keyword evidence="2" id="KW-1185">Reference proteome</keyword>
<reference evidence="1 2" key="1">
    <citation type="submission" date="2018-06" db="EMBL/GenBank/DDBJ databases">
        <authorList>
            <consortium name="Pathogen Informatics"/>
            <person name="Doyle S."/>
        </authorList>
    </citation>
    <scope>NUCLEOTIDE SEQUENCE [LARGE SCALE GENOMIC DNA]</scope>
    <source>
        <strain evidence="1 2">NCTC11535</strain>
    </source>
</reference>
<name>A0ABY1VRX1_9ACTO</name>
<organism evidence="1 2">
    <name type="scientific">Actinomyces bovis</name>
    <dbReference type="NCBI Taxonomy" id="1658"/>
    <lineage>
        <taxon>Bacteria</taxon>
        <taxon>Bacillati</taxon>
        <taxon>Actinomycetota</taxon>
        <taxon>Actinomycetes</taxon>
        <taxon>Actinomycetales</taxon>
        <taxon>Actinomycetaceae</taxon>
        <taxon>Actinomyces</taxon>
    </lineage>
</organism>
<gene>
    <name evidence="1" type="ORF">NCTC11535_01472</name>
</gene>
<dbReference type="EMBL" id="UAPQ01000008">
    <property type="protein sequence ID" value="SPT53788.1"/>
    <property type="molecule type" value="Genomic_DNA"/>
</dbReference>
<dbReference type="RefSeq" id="WP_111836730.1">
    <property type="nucleotide sequence ID" value="NZ_UAPQ01000008.1"/>
</dbReference>
<accession>A0ABY1VRX1</accession>
<dbReference type="Proteomes" id="UP000250006">
    <property type="component" value="Unassembled WGS sequence"/>
</dbReference>
<comment type="caution">
    <text evidence="1">The sequence shown here is derived from an EMBL/GenBank/DDBJ whole genome shotgun (WGS) entry which is preliminary data.</text>
</comment>
<dbReference type="SUPFAM" id="SSF46689">
    <property type="entry name" value="Homeodomain-like"/>
    <property type="match status" value="1"/>
</dbReference>